<dbReference type="Pfam" id="PF03476">
    <property type="entry name" value="MOSC_N"/>
    <property type="match status" value="1"/>
</dbReference>
<dbReference type="Gene3D" id="2.40.33.20">
    <property type="entry name" value="PK beta-barrel domain-like"/>
    <property type="match status" value="1"/>
</dbReference>
<dbReference type="AlphaFoldDB" id="A0A8J6YWM2"/>
<evidence type="ECO:0000259" key="1">
    <source>
        <dbReference type="PROSITE" id="PS51340"/>
    </source>
</evidence>
<evidence type="ECO:0000313" key="3">
    <source>
        <dbReference type="Proteomes" id="UP000609121"/>
    </source>
</evidence>
<comment type="caution">
    <text evidence="2">The sequence shown here is derived from an EMBL/GenBank/DDBJ whole genome shotgun (WGS) entry which is preliminary data.</text>
</comment>
<dbReference type="GO" id="GO:0003824">
    <property type="term" value="F:catalytic activity"/>
    <property type="evidence" value="ECO:0007669"/>
    <property type="project" value="InterPro"/>
</dbReference>
<dbReference type="GO" id="GO:0030170">
    <property type="term" value="F:pyridoxal phosphate binding"/>
    <property type="evidence" value="ECO:0007669"/>
    <property type="project" value="InterPro"/>
</dbReference>
<accession>A0A8J6YWM2</accession>
<dbReference type="RefSeq" id="WP_193179926.1">
    <property type="nucleotide sequence ID" value="NZ_JACVXA010000008.1"/>
</dbReference>
<dbReference type="SUPFAM" id="SSF50800">
    <property type="entry name" value="PK beta-barrel domain-like"/>
    <property type="match status" value="1"/>
</dbReference>
<dbReference type="InterPro" id="IPR005303">
    <property type="entry name" value="MOCOS_middle"/>
</dbReference>
<dbReference type="GO" id="GO:0030151">
    <property type="term" value="F:molybdenum ion binding"/>
    <property type="evidence" value="ECO:0007669"/>
    <property type="project" value="InterPro"/>
</dbReference>
<dbReference type="EMBL" id="JACVXA010000008">
    <property type="protein sequence ID" value="MBE3637388.1"/>
    <property type="molecule type" value="Genomic_DNA"/>
</dbReference>
<dbReference type="PANTHER" id="PTHR36930">
    <property type="entry name" value="METAL-SULFUR CLUSTER BIOSYNTHESIS PROTEINS YUAD-RELATED"/>
    <property type="match status" value="1"/>
</dbReference>
<dbReference type="Proteomes" id="UP000609121">
    <property type="component" value="Unassembled WGS sequence"/>
</dbReference>
<keyword evidence="3" id="KW-1185">Reference proteome</keyword>
<proteinExistence type="predicted"/>
<organism evidence="2 3">
    <name type="scientific">Mangrovicoccus algicola</name>
    <dbReference type="NCBI Taxonomy" id="2771008"/>
    <lineage>
        <taxon>Bacteria</taxon>
        <taxon>Pseudomonadati</taxon>
        <taxon>Pseudomonadota</taxon>
        <taxon>Alphaproteobacteria</taxon>
        <taxon>Rhodobacterales</taxon>
        <taxon>Paracoccaceae</taxon>
        <taxon>Mangrovicoccus</taxon>
    </lineage>
</organism>
<sequence>MTMRLAHIWRHPVKGIGTERLGSAHLEPGRPVSGDRAWAMLREGVEATGGWQKCAGFLRGANGPRLMAVTAQTTGDGLILRHPDRAPLQFDPATEGDRLIAWLGDLWPEGLPRPERLVKAPPEGMSDMAYPSVSVLNLASLAELAAALGQETLDMRRFRGNLWIGGAAAWAEWDWVGRRLAIGDAVLEVVERNTRCLATHASPETGTRDLDVLRTLSGRWGHRDFGVYARVLSPGRIAPGDTATLI</sequence>
<gene>
    <name evidence="2" type="ORF">ICN82_04120</name>
</gene>
<feature type="domain" description="MOSC" evidence="1">
    <location>
        <begin position="88"/>
        <end position="246"/>
    </location>
</feature>
<dbReference type="Pfam" id="PF03473">
    <property type="entry name" value="MOSC"/>
    <property type="match status" value="1"/>
</dbReference>
<name>A0A8J6YWM2_9RHOB</name>
<evidence type="ECO:0000313" key="2">
    <source>
        <dbReference type="EMBL" id="MBE3637388.1"/>
    </source>
</evidence>
<dbReference type="PROSITE" id="PS51340">
    <property type="entry name" value="MOSC"/>
    <property type="match status" value="1"/>
</dbReference>
<dbReference type="InterPro" id="IPR011037">
    <property type="entry name" value="Pyrv_Knase-like_insert_dom_sf"/>
</dbReference>
<dbReference type="PANTHER" id="PTHR36930:SF1">
    <property type="entry name" value="MOSC DOMAIN-CONTAINING PROTEIN"/>
    <property type="match status" value="1"/>
</dbReference>
<dbReference type="InterPro" id="IPR052716">
    <property type="entry name" value="MOSC_domain"/>
</dbReference>
<reference evidence="2" key="1">
    <citation type="submission" date="2020-09" db="EMBL/GenBank/DDBJ databases">
        <title>A novel bacterium of genus Mangrovicoccus, isolated from South China Sea.</title>
        <authorList>
            <person name="Huang H."/>
            <person name="Mo K."/>
            <person name="Hu Y."/>
        </authorList>
    </citation>
    <scope>NUCLEOTIDE SEQUENCE</scope>
    <source>
        <strain evidence="2">HB182678</strain>
    </source>
</reference>
<dbReference type="InterPro" id="IPR005302">
    <property type="entry name" value="MoCF_Sase_C"/>
</dbReference>
<protein>
    <submittedName>
        <fullName evidence="2">MOSC domain-containing protein</fullName>
    </submittedName>
</protein>